<dbReference type="PROSITE" id="PS50294">
    <property type="entry name" value="WD_REPEATS_REGION"/>
    <property type="match status" value="2"/>
</dbReference>
<dbReference type="InterPro" id="IPR002182">
    <property type="entry name" value="NB-ARC"/>
</dbReference>
<dbReference type="Pfam" id="PF00400">
    <property type="entry name" value="WD40"/>
    <property type="match status" value="3"/>
</dbReference>
<proteinExistence type="predicted"/>
<dbReference type="SUPFAM" id="SSF50998">
    <property type="entry name" value="Quinoprotein alcohol dehydrogenase-like"/>
    <property type="match status" value="1"/>
</dbReference>
<dbReference type="Proteomes" id="UP000179935">
    <property type="component" value="Unassembled WGS sequence"/>
</dbReference>
<feature type="repeat" description="WD" evidence="1">
    <location>
        <begin position="726"/>
        <end position="758"/>
    </location>
</feature>
<evidence type="ECO:0000259" key="2">
    <source>
        <dbReference type="Pfam" id="PF00931"/>
    </source>
</evidence>
<dbReference type="PANTHER" id="PTHR19879:SF9">
    <property type="entry name" value="TRANSCRIPTION INITIATION FACTOR TFIID SUBUNIT 5"/>
    <property type="match status" value="1"/>
</dbReference>
<evidence type="ECO:0000313" key="4">
    <source>
        <dbReference type="Proteomes" id="UP000179935"/>
    </source>
</evidence>
<dbReference type="InterPro" id="IPR011047">
    <property type="entry name" value="Quinoprotein_ADH-like_sf"/>
</dbReference>
<dbReference type="SMART" id="SM00320">
    <property type="entry name" value="WD40"/>
    <property type="match status" value="6"/>
</dbReference>
<keyword evidence="1" id="KW-0853">WD repeat</keyword>
<feature type="repeat" description="WD" evidence="1">
    <location>
        <begin position="801"/>
        <end position="833"/>
    </location>
</feature>
<dbReference type="Gene3D" id="2.130.10.10">
    <property type="entry name" value="YVTN repeat-like/Quinoprotein amine dehydrogenase"/>
    <property type="match status" value="2"/>
</dbReference>
<dbReference type="GO" id="GO:0005829">
    <property type="term" value="C:cytosol"/>
    <property type="evidence" value="ECO:0007669"/>
    <property type="project" value="UniProtKB-ARBA"/>
</dbReference>
<sequence>MAVLASLAANAATPQSRWPGPLDTFRTAAWPWVGVLGVTAMALAAVAAFGNRPTVNEDPPPPAAPSVPAWVADREESHRAVAAVCDPQATNVGITTSLEGAGGFGKSTLATLICSNRRVRRRFRNRVYTVTVGRDVRGRAAIAAKVAEATAFITGDTTAFDDPDRAGDHLWRLLSRRPRTLLVLDDVWEPDQLAPFLRGGRNCVCLVTTRVPAVLPPGSARVRVDEMSPDQARAVLTWELPSLPEDLITGLLHATGRWALLLRLTNRLITRLIATGVDPVAAARHALEALRTQGPALGEPPAELLDLDDPVRRSRAVRATVEAGITLLPEGDARRLAELSVFVEDESIPVPLVVRLWQATAGLDELPARELCVLLDRLSLVTLSPVNGGRLALHDVLRDYLRSELGQTDLRRLHAVLIDATLPNDLQSVPDGYLLDHAVEHLLAAGESSRAERLAGDLSWVEARLHQRGSAAAASDLARIPTPTAANLARDLIRVAPLLAPLGAPQLLTSVLHGRLAQLPHWDHQVRARWAADVGLRPQLIPHWPLPDPPDPHLLQTLAQPGNTLLSVAIDPAGTWVATGNAAGEVVIRDASTHAVLAQEFIDAGRISALVAGPDDGPLTVVAGLAVLSVDPWNRRPTRVLFACPEEAQHVVVAPQGHWYAATDRHGNILIGDSSSAAYLPHSFRITARGGRRALAVSPNGRLLAVACRDGSVRVWDTVTAGPACSIAVFPDGTRIAAAGEEGVVTIWDLVTRTPVTRLTGGSGAVLALSAAPDGSWLCGAGKDGTVRLWHPQSGTYRALETGNGRPVRSVAASPDGRWIASVGADATVRIWDCAGGHLIAVQRTEAPLRSCSWRPDGQHLAVGGERGLYVYEFRPARSGNDPTP</sequence>
<keyword evidence="4" id="KW-1185">Reference proteome</keyword>
<dbReference type="PANTHER" id="PTHR19879">
    <property type="entry name" value="TRANSCRIPTION INITIATION FACTOR TFIID"/>
    <property type="match status" value="1"/>
</dbReference>
<dbReference type="GO" id="GO:0043531">
    <property type="term" value="F:ADP binding"/>
    <property type="evidence" value="ECO:0007669"/>
    <property type="project" value="InterPro"/>
</dbReference>
<feature type="domain" description="NB-ARC" evidence="2">
    <location>
        <begin position="95"/>
        <end position="214"/>
    </location>
</feature>
<protein>
    <recommendedName>
        <fullName evidence="2">NB-ARC domain-containing protein</fullName>
    </recommendedName>
</protein>
<dbReference type="InterPro" id="IPR015943">
    <property type="entry name" value="WD40/YVTN_repeat-like_dom_sf"/>
</dbReference>
<dbReference type="AlphaFoldDB" id="A0A1S2PIS6"/>
<evidence type="ECO:0000313" key="3">
    <source>
        <dbReference type="EMBL" id="OIJ93285.1"/>
    </source>
</evidence>
<comment type="caution">
    <text evidence="3">The sequence shown here is derived from an EMBL/GenBank/DDBJ whole genome shotgun (WGS) entry which is preliminary data.</text>
</comment>
<dbReference type="Gene3D" id="1.10.10.10">
    <property type="entry name" value="Winged helix-like DNA-binding domain superfamily/Winged helix DNA-binding domain"/>
    <property type="match status" value="1"/>
</dbReference>
<feature type="repeat" description="WD" evidence="1">
    <location>
        <begin position="694"/>
        <end position="717"/>
    </location>
</feature>
<organism evidence="3 4">
    <name type="scientific">Streptomyces colonosanans</name>
    <dbReference type="NCBI Taxonomy" id="1428652"/>
    <lineage>
        <taxon>Bacteria</taxon>
        <taxon>Bacillati</taxon>
        <taxon>Actinomycetota</taxon>
        <taxon>Actinomycetes</taxon>
        <taxon>Kitasatosporales</taxon>
        <taxon>Streptomycetaceae</taxon>
        <taxon>Streptomyces</taxon>
    </lineage>
</organism>
<dbReference type="STRING" id="1428652.BIV24_12305"/>
<dbReference type="Gene3D" id="3.40.50.300">
    <property type="entry name" value="P-loop containing nucleotide triphosphate hydrolases"/>
    <property type="match status" value="1"/>
</dbReference>
<dbReference type="Pfam" id="PF00931">
    <property type="entry name" value="NB-ARC"/>
    <property type="match status" value="1"/>
</dbReference>
<name>A0A1S2PIS6_9ACTN</name>
<dbReference type="InterPro" id="IPR036388">
    <property type="entry name" value="WH-like_DNA-bd_sf"/>
</dbReference>
<reference evidence="3 4" key="1">
    <citation type="submission" date="2016-10" db="EMBL/GenBank/DDBJ databases">
        <title>Genome sequence of Streptomyces sp. MUSC 93.</title>
        <authorList>
            <person name="Lee L.-H."/>
            <person name="Ser H.-L."/>
            <person name="Law J.W.-F."/>
        </authorList>
    </citation>
    <scope>NUCLEOTIDE SEQUENCE [LARGE SCALE GENOMIC DNA]</scope>
    <source>
        <strain evidence="3 4">MUSC 93</strain>
    </source>
</reference>
<evidence type="ECO:0000256" key="1">
    <source>
        <dbReference type="PROSITE-ProRule" id="PRU00221"/>
    </source>
</evidence>
<feature type="repeat" description="WD" evidence="1">
    <location>
        <begin position="759"/>
        <end position="800"/>
    </location>
</feature>
<gene>
    <name evidence="3" type="ORF">BIV24_12305</name>
</gene>
<accession>A0A1S2PIS6</accession>
<dbReference type="EMBL" id="MLYP01000032">
    <property type="protein sequence ID" value="OIJ93285.1"/>
    <property type="molecule type" value="Genomic_DNA"/>
</dbReference>
<dbReference type="InterPro" id="IPR027417">
    <property type="entry name" value="P-loop_NTPase"/>
</dbReference>
<dbReference type="SUPFAM" id="SSF52540">
    <property type="entry name" value="P-loop containing nucleoside triphosphate hydrolases"/>
    <property type="match status" value="1"/>
</dbReference>
<dbReference type="InterPro" id="IPR001680">
    <property type="entry name" value="WD40_rpt"/>
</dbReference>
<dbReference type="PROSITE" id="PS50082">
    <property type="entry name" value="WD_REPEATS_2"/>
    <property type="match status" value="4"/>
</dbReference>
<dbReference type="CDD" id="cd00200">
    <property type="entry name" value="WD40"/>
    <property type="match status" value="1"/>
</dbReference>